<evidence type="ECO:0000259" key="1">
    <source>
        <dbReference type="Pfam" id="PF13966"/>
    </source>
</evidence>
<sequence>MGEQDLFTWNYSKTGSFSVHSAYHLAVSLEDSPCSSSHAALESAWWRKVWQVRIPNKVKVFVWRACQNALPTGANLHKRASISQVVCPLCGDDFEDVIHVLLCCPFARQVWGMVPLAANIRDCAKTRVLLRMQSVASQVDAKPFGLFTCVCWGIWWLRNRCAMVGTDTGSHICNSVSRFFPSPSCRLPIAA</sequence>
<dbReference type="AlphaFoldDB" id="A0AAW2V287"/>
<proteinExistence type="predicted"/>
<comment type="caution">
    <text evidence="2">The sequence shown here is derived from an EMBL/GenBank/DDBJ whole genome shotgun (WGS) entry which is preliminary data.</text>
</comment>
<feature type="domain" description="Reverse transcriptase zinc-binding" evidence="1">
    <location>
        <begin position="17"/>
        <end position="111"/>
    </location>
</feature>
<accession>A0AAW2V287</accession>
<evidence type="ECO:0000313" key="2">
    <source>
        <dbReference type="EMBL" id="KAL0423850.1"/>
    </source>
</evidence>
<reference evidence="2" key="2">
    <citation type="journal article" date="2024" name="Plant">
        <title>Genomic evolution and insights into agronomic trait innovations of Sesamum species.</title>
        <authorList>
            <person name="Miao H."/>
            <person name="Wang L."/>
            <person name="Qu L."/>
            <person name="Liu H."/>
            <person name="Sun Y."/>
            <person name="Le M."/>
            <person name="Wang Q."/>
            <person name="Wei S."/>
            <person name="Zheng Y."/>
            <person name="Lin W."/>
            <person name="Duan Y."/>
            <person name="Cao H."/>
            <person name="Xiong S."/>
            <person name="Wang X."/>
            <person name="Wei L."/>
            <person name="Li C."/>
            <person name="Ma Q."/>
            <person name="Ju M."/>
            <person name="Zhao R."/>
            <person name="Li G."/>
            <person name="Mu C."/>
            <person name="Tian Q."/>
            <person name="Mei H."/>
            <person name="Zhang T."/>
            <person name="Gao T."/>
            <person name="Zhang H."/>
        </authorList>
    </citation>
    <scope>NUCLEOTIDE SEQUENCE</scope>
    <source>
        <strain evidence="2">G02</strain>
    </source>
</reference>
<dbReference type="InterPro" id="IPR026960">
    <property type="entry name" value="RVT-Znf"/>
</dbReference>
<dbReference type="Pfam" id="PF13966">
    <property type="entry name" value="zf-RVT"/>
    <property type="match status" value="1"/>
</dbReference>
<protein>
    <submittedName>
        <fullName evidence="2">Ribonuclease H protein</fullName>
    </submittedName>
</protein>
<name>A0AAW2V287_SESRA</name>
<gene>
    <name evidence="2" type="ORF">Sradi_0919800</name>
</gene>
<reference evidence="2" key="1">
    <citation type="submission" date="2020-06" db="EMBL/GenBank/DDBJ databases">
        <authorList>
            <person name="Li T."/>
            <person name="Hu X."/>
            <person name="Zhang T."/>
            <person name="Song X."/>
            <person name="Zhang H."/>
            <person name="Dai N."/>
            <person name="Sheng W."/>
            <person name="Hou X."/>
            <person name="Wei L."/>
        </authorList>
    </citation>
    <scope>NUCLEOTIDE SEQUENCE</scope>
    <source>
        <strain evidence="2">G02</strain>
        <tissue evidence="2">Leaf</tissue>
    </source>
</reference>
<dbReference type="EMBL" id="JACGWJ010000004">
    <property type="protein sequence ID" value="KAL0423850.1"/>
    <property type="molecule type" value="Genomic_DNA"/>
</dbReference>
<organism evidence="2">
    <name type="scientific">Sesamum radiatum</name>
    <name type="common">Black benniseed</name>
    <dbReference type="NCBI Taxonomy" id="300843"/>
    <lineage>
        <taxon>Eukaryota</taxon>
        <taxon>Viridiplantae</taxon>
        <taxon>Streptophyta</taxon>
        <taxon>Embryophyta</taxon>
        <taxon>Tracheophyta</taxon>
        <taxon>Spermatophyta</taxon>
        <taxon>Magnoliopsida</taxon>
        <taxon>eudicotyledons</taxon>
        <taxon>Gunneridae</taxon>
        <taxon>Pentapetalae</taxon>
        <taxon>asterids</taxon>
        <taxon>lamiids</taxon>
        <taxon>Lamiales</taxon>
        <taxon>Pedaliaceae</taxon>
        <taxon>Sesamum</taxon>
    </lineage>
</organism>